<dbReference type="Proteomes" id="UP000000304">
    <property type="component" value="Chromosome 3R"/>
</dbReference>
<keyword evidence="2" id="KW-1185">Reference proteome</keyword>
<evidence type="ECO:0000313" key="2">
    <source>
        <dbReference type="Proteomes" id="UP000000304"/>
    </source>
</evidence>
<reference evidence="1 2" key="1">
    <citation type="journal article" date="2007" name="Nature">
        <title>Evolution of genes and genomes on the Drosophila phylogeny.</title>
        <authorList>
            <consortium name="Drosophila 12 Genomes Consortium"/>
            <person name="Clark A.G."/>
            <person name="Eisen M.B."/>
            <person name="Smith D.R."/>
            <person name="Bergman C.M."/>
            <person name="Oliver B."/>
            <person name="Markow T.A."/>
            <person name="Kaufman T.C."/>
            <person name="Kellis M."/>
            <person name="Gelbart W."/>
            <person name="Iyer V.N."/>
            <person name="Pollard D.A."/>
            <person name="Sackton T.B."/>
            <person name="Larracuente A.M."/>
            <person name="Singh N.D."/>
            <person name="Abad J.P."/>
            <person name="Abt D.N."/>
            <person name="Adryan B."/>
            <person name="Aguade M."/>
            <person name="Akashi H."/>
            <person name="Anderson W.W."/>
            <person name="Aquadro C.F."/>
            <person name="Ardell D.H."/>
            <person name="Arguello R."/>
            <person name="Artieri C.G."/>
            <person name="Barbash D.A."/>
            <person name="Barker D."/>
            <person name="Barsanti P."/>
            <person name="Batterham P."/>
            <person name="Batzoglou S."/>
            <person name="Begun D."/>
            <person name="Bhutkar A."/>
            <person name="Blanco E."/>
            <person name="Bosak S.A."/>
            <person name="Bradley R.K."/>
            <person name="Brand A.D."/>
            <person name="Brent M.R."/>
            <person name="Brooks A.N."/>
            <person name="Brown R.H."/>
            <person name="Butlin R.K."/>
            <person name="Caggese C."/>
            <person name="Calvi B.R."/>
            <person name="Bernardo de Carvalho A."/>
            <person name="Caspi A."/>
            <person name="Castrezana S."/>
            <person name="Celniker S.E."/>
            <person name="Chang J.L."/>
            <person name="Chapple C."/>
            <person name="Chatterji S."/>
            <person name="Chinwalla A."/>
            <person name="Civetta A."/>
            <person name="Clifton S.W."/>
            <person name="Comeron J.M."/>
            <person name="Costello J.C."/>
            <person name="Coyne J.A."/>
            <person name="Daub J."/>
            <person name="David R.G."/>
            <person name="Delcher A.L."/>
            <person name="Delehaunty K."/>
            <person name="Do C.B."/>
            <person name="Ebling H."/>
            <person name="Edwards K."/>
            <person name="Eickbush T."/>
            <person name="Evans J.D."/>
            <person name="Filipski A."/>
            <person name="Findeiss S."/>
            <person name="Freyhult E."/>
            <person name="Fulton L."/>
            <person name="Fulton R."/>
            <person name="Garcia A.C."/>
            <person name="Gardiner A."/>
            <person name="Garfield D.A."/>
            <person name="Garvin B.E."/>
            <person name="Gibson G."/>
            <person name="Gilbert D."/>
            <person name="Gnerre S."/>
            <person name="Godfrey J."/>
            <person name="Good R."/>
            <person name="Gotea V."/>
            <person name="Gravely B."/>
            <person name="Greenberg A.J."/>
            <person name="Griffiths-Jones S."/>
            <person name="Gross S."/>
            <person name="Guigo R."/>
            <person name="Gustafson E.A."/>
            <person name="Haerty W."/>
            <person name="Hahn M.W."/>
            <person name="Halligan D.L."/>
            <person name="Halpern A.L."/>
            <person name="Halter G.M."/>
            <person name="Han M.V."/>
            <person name="Heger A."/>
            <person name="Hillier L."/>
            <person name="Hinrichs A.S."/>
            <person name="Holmes I."/>
            <person name="Hoskins R.A."/>
            <person name="Hubisz M.J."/>
            <person name="Hultmark D."/>
            <person name="Huntley M.A."/>
            <person name="Jaffe D.B."/>
            <person name="Jagadeeshan S."/>
            <person name="Jeck W.R."/>
            <person name="Johnson J."/>
            <person name="Jones C.D."/>
            <person name="Jordan W.C."/>
            <person name="Karpen G.H."/>
            <person name="Kataoka E."/>
            <person name="Keightley P.D."/>
            <person name="Kheradpour P."/>
            <person name="Kirkness E.F."/>
            <person name="Koerich L.B."/>
            <person name="Kristiansen K."/>
            <person name="Kudrna D."/>
            <person name="Kulathinal R.J."/>
            <person name="Kumar S."/>
            <person name="Kwok R."/>
            <person name="Lander E."/>
            <person name="Langley C.H."/>
            <person name="Lapoint R."/>
            <person name="Lazzaro B.P."/>
            <person name="Lee S.J."/>
            <person name="Levesque L."/>
            <person name="Li R."/>
            <person name="Lin C.F."/>
            <person name="Lin M.F."/>
            <person name="Lindblad-Toh K."/>
            <person name="Llopart A."/>
            <person name="Long M."/>
            <person name="Low L."/>
            <person name="Lozovsky E."/>
            <person name="Lu J."/>
            <person name="Luo M."/>
            <person name="Machado C.A."/>
            <person name="Makalowski W."/>
            <person name="Marzo M."/>
            <person name="Matsuda M."/>
            <person name="Matzkin L."/>
            <person name="McAllister B."/>
            <person name="McBride C.S."/>
            <person name="McKernan B."/>
            <person name="McKernan K."/>
            <person name="Mendez-Lago M."/>
            <person name="Minx P."/>
            <person name="Mollenhauer M.U."/>
            <person name="Montooth K."/>
            <person name="Mount S.M."/>
            <person name="Mu X."/>
            <person name="Myers E."/>
            <person name="Negre B."/>
            <person name="Newfeld S."/>
            <person name="Nielsen R."/>
            <person name="Noor M.A."/>
            <person name="O'Grady P."/>
            <person name="Pachter L."/>
            <person name="Papaceit M."/>
            <person name="Parisi M.J."/>
            <person name="Parisi M."/>
            <person name="Parts L."/>
            <person name="Pedersen J.S."/>
            <person name="Pesole G."/>
            <person name="Phillippy A.M."/>
            <person name="Ponting C.P."/>
            <person name="Pop M."/>
            <person name="Porcelli D."/>
            <person name="Powell J.R."/>
            <person name="Prohaska S."/>
            <person name="Pruitt K."/>
            <person name="Puig M."/>
            <person name="Quesneville H."/>
            <person name="Ram K.R."/>
            <person name="Rand D."/>
            <person name="Rasmussen M.D."/>
            <person name="Reed L.K."/>
            <person name="Reenan R."/>
            <person name="Reily A."/>
            <person name="Remington K.A."/>
            <person name="Rieger T.T."/>
            <person name="Ritchie M.G."/>
            <person name="Robin C."/>
            <person name="Rogers Y.H."/>
            <person name="Rohde C."/>
            <person name="Rozas J."/>
            <person name="Rubenfield M.J."/>
            <person name="Ruiz A."/>
            <person name="Russo S."/>
            <person name="Salzberg S.L."/>
            <person name="Sanchez-Gracia A."/>
            <person name="Saranga D.J."/>
            <person name="Sato H."/>
            <person name="Schaeffer S.W."/>
            <person name="Schatz M.C."/>
            <person name="Schlenke T."/>
            <person name="Schwartz R."/>
            <person name="Segarra C."/>
            <person name="Singh R.S."/>
            <person name="Sirot L."/>
            <person name="Sirota M."/>
            <person name="Sisneros N.B."/>
            <person name="Smith C.D."/>
            <person name="Smith T.F."/>
            <person name="Spieth J."/>
            <person name="Stage D.E."/>
            <person name="Stark A."/>
            <person name="Stephan W."/>
            <person name="Strausberg R.L."/>
            <person name="Strempel S."/>
            <person name="Sturgill D."/>
            <person name="Sutton G."/>
            <person name="Sutton G.G."/>
            <person name="Tao W."/>
            <person name="Teichmann S."/>
            <person name="Tobari Y.N."/>
            <person name="Tomimura Y."/>
            <person name="Tsolas J.M."/>
            <person name="Valente V.L."/>
            <person name="Venter E."/>
            <person name="Venter J.C."/>
            <person name="Vicario S."/>
            <person name="Vieira F.G."/>
            <person name="Vilella A.J."/>
            <person name="Villasante A."/>
            <person name="Walenz B."/>
            <person name="Wang J."/>
            <person name="Wasserman M."/>
            <person name="Watts T."/>
            <person name="Wilson D."/>
            <person name="Wilson R.K."/>
            <person name="Wing R.A."/>
            <person name="Wolfner M.F."/>
            <person name="Wong A."/>
            <person name="Wong G.K."/>
            <person name="Wu C.I."/>
            <person name="Wu G."/>
            <person name="Yamamoto D."/>
            <person name="Yang H.P."/>
            <person name="Yang S.P."/>
            <person name="Yorke J.A."/>
            <person name="Yoshida K."/>
            <person name="Zdobnov E."/>
            <person name="Zhang P."/>
            <person name="Zhang Y."/>
            <person name="Zimin A.V."/>
            <person name="Baldwin J."/>
            <person name="Abdouelleil A."/>
            <person name="Abdulkadir J."/>
            <person name="Abebe A."/>
            <person name="Abera B."/>
            <person name="Abreu J."/>
            <person name="Acer S.C."/>
            <person name="Aftuck L."/>
            <person name="Alexander A."/>
            <person name="An P."/>
            <person name="Anderson E."/>
            <person name="Anderson S."/>
            <person name="Arachi H."/>
            <person name="Azer M."/>
            <person name="Bachantsang P."/>
            <person name="Barry A."/>
            <person name="Bayul T."/>
            <person name="Berlin A."/>
            <person name="Bessette D."/>
            <person name="Bloom T."/>
            <person name="Blye J."/>
            <person name="Boguslavskiy L."/>
            <person name="Bonnet C."/>
            <person name="Boukhgalter B."/>
            <person name="Bourzgui I."/>
            <person name="Brown A."/>
            <person name="Cahill P."/>
            <person name="Channer S."/>
            <person name="Cheshatsang Y."/>
            <person name="Chuda L."/>
            <person name="Citroen M."/>
            <person name="Collymore A."/>
            <person name="Cooke P."/>
            <person name="Costello M."/>
            <person name="D'Aco K."/>
            <person name="Daza R."/>
            <person name="De Haan G."/>
            <person name="DeGray S."/>
            <person name="DeMaso C."/>
            <person name="Dhargay N."/>
            <person name="Dooley K."/>
            <person name="Dooley E."/>
            <person name="Doricent M."/>
            <person name="Dorje P."/>
            <person name="Dorjee K."/>
            <person name="Dupes A."/>
            <person name="Elong R."/>
            <person name="Falk J."/>
            <person name="Farina A."/>
            <person name="Faro S."/>
            <person name="Ferguson D."/>
            <person name="Fisher S."/>
            <person name="Foley C.D."/>
            <person name="Franke A."/>
            <person name="Friedrich D."/>
            <person name="Gadbois L."/>
            <person name="Gearin G."/>
            <person name="Gearin C.R."/>
            <person name="Giannoukos G."/>
            <person name="Goode T."/>
            <person name="Graham J."/>
            <person name="Grandbois E."/>
            <person name="Grewal S."/>
            <person name="Gyaltsen K."/>
            <person name="Hafez N."/>
            <person name="Hagos B."/>
            <person name="Hall J."/>
            <person name="Henson C."/>
            <person name="Hollinger A."/>
            <person name="Honan T."/>
            <person name="Huard M.D."/>
            <person name="Hughes L."/>
            <person name="Hurhula B."/>
            <person name="Husby M.E."/>
            <person name="Kamat A."/>
            <person name="Kanga B."/>
            <person name="Kashin S."/>
            <person name="Khazanovich D."/>
            <person name="Kisner P."/>
            <person name="Lance K."/>
            <person name="Lara M."/>
            <person name="Lee W."/>
            <person name="Lennon N."/>
            <person name="Letendre F."/>
            <person name="LeVine R."/>
            <person name="Lipovsky A."/>
            <person name="Liu X."/>
            <person name="Liu J."/>
            <person name="Liu S."/>
            <person name="Lokyitsang T."/>
            <person name="Lokyitsang Y."/>
            <person name="Lubonja R."/>
            <person name="Lui A."/>
            <person name="MacDonald P."/>
            <person name="Magnisalis V."/>
            <person name="Maru K."/>
            <person name="Matthews C."/>
            <person name="McCusker W."/>
            <person name="McDonough S."/>
            <person name="Mehta T."/>
            <person name="Meldrim J."/>
            <person name="Meneus L."/>
            <person name="Mihai O."/>
            <person name="Mihalev A."/>
            <person name="Mihova T."/>
            <person name="Mittelman R."/>
            <person name="Mlenga V."/>
            <person name="Montmayeur A."/>
            <person name="Mulrain L."/>
            <person name="Navidi A."/>
            <person name="Naylor J."/>
            <person name="Negash T."/>
            <person name="Nguyen T."/>
            <person name="Nguyen N."/>
            <person name="Nicol R."/>
            <person name="Norbu C."/>
            <person name="Norbu N."/>
            <person name="Novod N."/>
            <person name="O'Neill B."/>
            <person name="Osman S."/>
            <person name="Markiewicz E."/>
            <person name="Oyono O.L."/>
            <person name="Patti C."/>
            <person name="Phunkhang P."/>
            <person name="Pierre F."/>
            <person name="Priest M."/>
            <person name="Raghuraman S."/>
            <person name="Rege F."/>
            <person name="Reyes R."/>
            <person name="Rise C."/>
            <person name="Rogov P."/>
            <person name="Ross K."/>
            <person name="Ryan E."/>
            <person name="Settipalli S."/>
            <person name="Shea T."/>
            <person name="Sherpa N."/>
            <person name="Shi L."/>
            <person name="Shih D."/>
            <person name="Sparrow T."/>
            <person name="Spaulding J."/>
            <person name="Stalker J."/>
            <person name="Stange-Thomann N."/>
            <person name="Stavropoulos S."/>
            <person name="Stone C."/>
            <person name="Strader C."/>
            <person name="Tesfaye S."/>
            <person name="Thomson T."/>
            <person name="Thoulutsang Y."/>
            <person name="Thoulutsang D."/>
            <person name="Topham K."/>
            <person name="Topping I."/>
            <person name="Tsamla T."/>
            <person name="Vassiliev H."/>
            <person name="Vo A."/>
            <person name="Wangchuk T."/>
            <person name="Wangdi T."/>
            <person name="Weiand M."/>
            <person name="Wilkinson J."/>
            <person name="Wilson A."/>
            <person name="Yadav S."/>
            <person name="Young G."/>
            <person name="Yu Q."/>
            <person name="Zembek L."/>
            <person name="Zhong D."/>
            <person name="Zimmer A."/>
            <person name="Zwirko Z."/>
            <person name="Jaffe D.B."/>
            <person name="Alvarez P."/>
            <person name="Brockman W."/>
            <person name="Butler J."/>
            <person name="Chin C."/>
            <person name="Gnerre S."/>
            <person name="Grabherr M."/>
            <person name="Kleber M."/>
            <person name="Mauceli E."/>
            <person name="MacCallum I."/>
        </authorList>
    </citation>
    <scope>NUCLEOTIDE SEQUENCE [LARGE SCALE GENOMIC DNA]</scope>
    <source>
        <strain evidence="2">white501</strain>
    </source>
</reference>
<protein>
    <submittedName>
        <fullName evidence="1">GD20988</fullName>
    </submittedName>
</protein>
<accession>B4R0S4</accession>
<gene>
    <name evidence="1" type="primary">Dsim\GD20988</name>
    <name evidence="1" type="ORF">Dsim_GD20988</name>
</gene>
<organism evidence="1 2">
    <name type="scientific">Drosophila simulans</name>
    <name type="common">Fruit fly</name>
    <dbReference type="NCBI Taxonomy" id="7240"/>
    <lineage>
        <taxon>Eukaryota</taxon>
        <taxon>Metazoa</taxon>
        <taxon>Ecdysozoa</taxon>
        <taxon>Arthropoda</taxon>
        <taxon>Hexapoda</taxon>
        <taxon>Insecta</taxon>
        <taxon>Pterygota</taxon>
        <taxon>Neoptera</taxon>
        <taxon>Endopterygota</taxon>
        <taxon>Diptera</taxon>
        <taxon>Brachycera</taxon>
        <taxon>Muscomorpha</taxon>
        <taxon>Ephydroidea</taxon>
        <taxon>Drosophilidae</taxon>
        <taxon>Drosophila</taxon>
        <taxon>Sophophora</taxon>
    </lineage>
</organism>
<name>B4R0S4_DROSI</name>
<dbReference type="AlphaFoldDB" id="B4R0S4"/>
<sequence length="58" mass="6362">MTLMPEVPGCQSQYRNKATGTVSRPSAIGYRKCQAISQEDAAKEDDGSISLCRQCFAY</sequence>
<evidence type="ECO:0000313" key="1">
    <source>
        <dbReference type="EMBL" id="EDX13997.1"/>
    </source>
</evidence>
<dbReference type="HOGENOM" id="CLU_2981301_0_0_1"/>
<dbReference type="EMBL" id="CM000364">
    <property type="protein sequence ID" value="EDX13997.1"/>
    <property type="molecule type" value="Genomic_DNA"/>
</dbReference>
<proteinExistence type="predicted"/>